<dbReference type="PROSITE" id="PS51257">
    <property type="entry name" value="PROKAR_LIPOPROTEIN"/>
    <property type="match status" value="1"/>
</dbReference>
<dbReference type="Proteomes" id="UP000321954">
    <property type="component" value="Chromosome"/>
</dbReference>
<dbReference type="KEGG" id="anp:FK178_07665"/>
<dbReference type="EMBL" id="CP042476">
    <property type="protein sequence ID" value="QED37609.1"/>
    <property type="molecule type" value="Genomic_DNA"/>
</dbReference>
<evidence type="ECO:0000313" key="1">
    <source>
        <dbReference type="EMBL" id="QED37609.1"/>
    </source>
</evidence>
<dbReference type="RefSeq" id="WP_146833070.1">
    <property type="nucleotide sequence ID" value="NZ_CP042476.1"/>
</dbReference>
<accession>A0A5B8YP26</accession>
<proteinExistence type="predicted"/>
<reference evidence="1 2" key="1">
    <citation type="submission" date="2019-08" db="EMBL/GenBank/DDBJ databases">
        <title>Antarcticibacterium arcticum sp. nov., a bacterium isolated from marine sediment of the Canadian Beaufort Sea.</title>
        <authorList>
            <person name="Lee Y.M."/>
            <person name="Baek K."/>
            <person name="Lee D.-H."/>
            <person name="Shin S.C."/>
            <person name="Jin Y.K."/>
            <person name="Park Y."/>
        </authorList>
    </citation>
    <scope>NUCLEOTIDE SEQUENCE [LARGE SCALE GENOMIC DNA]</scope>
    <source>
        <strain evidence="1 2">PAMC 28998</strain>
    </source>
</reference>
<dbReference type="OrthoDB" id="852102at2"/>
<name>A0A5B8YP26_9FLAO</name>
<organism evidence="1 2">
    <name type="scientific">Antarcticibacterium arcticum</name>
    <dbReference type="NCBI Taxonomy" id="2585771"/>
    <lineage>
        <taxon>Bacteria</taxon>
        <taxon>Pseudomonadati</taxon>
        <taxon>Bacteroidota</taxon>
        <taxon>Flavobacteriia</taxon>
        <taxon>Flavobacteriales</taxon>
        <taxon>Flavobacteriaceae</taxon>
        <taxon>Antarcticibacterium</taxon>
    </lineage>
</organism>
<dbReference type="AlphaFoldDB" id="A0A5B8YP26"/>
<keyword evidence="2" id="KW-1185">Reference proteome</keyword>
<gene>
    <name evidence="1" type="ORF">FK178_07665</name>
</gene>
<evidence type="ECO:0000313" key="2">
    <source>
        <dbReference type="Proteomes" id="UP000321954"/>
    </source>
</evidence>
<sequence length="143" mass="16345">MKKLLYVLFLVTIVSCGKSSEEISLSQEVDSLKTEITALHRANDTLSDHLLKRSYVTLNYPAFFDSIAEPEEYILQELQQRPGLISKKAVLGGTMRFTRVTFINEDLLVAEFEDGHIMGKTVFRYRLTRNGELGFTNVCDIEY</sequence>
<protein>
    <submittedName>
        <fullName evidence="1">Uncharacterized protein</fullName>
    </submittedName>
</protein>